<accession>A0A835LY83</accession>
<dbReference type="Proteomes" id="UP000631114">
    <property type="component" value="Unassembled WGS sequence"/>
</dbReference>
<evidence type="ECO:0000313" key="1">
    <source>
        <dbReference type="EMBL" id="KAF9603851.1"/>
    </source>
</evidence>
<organism evidence="1 2">
    <name type="scientific">Coptis chinensis</name>
    <dbReference type="NCBI Taxonomy" id="261450"/>
    <lineage>
        <taxon>Eukaryota</taxon>
        <taxon>Viridiplantae</taxon>
        <taxon>Streptophyta</taxon>
        <taxon>Embryophyta</taxon>
        <taxon>Tracheophyta</taxon>
        <taxon>Spermatophyta</taxon>
        <taxon>Magnoliopsida</taxon>
        <taxon>Ranunculales</taxon>
        <taxon>Ranunculaceae</taxon>
        <taxon>Coptidoideae</taxon>
        <taxon>Coptis</taxon>
    </lineage>
</organism>
<reference evidence="1 2" key="1">
    <citation type="submission" date="2020-10" db="EMBL/GenBank/DDBJ databases">
        <title>The Coptis chinensis genome and diversification of protoberbering-type alkaloids.</title>
        <authorList>
            <person name="Wang B."/>
            <person name="Shu S."/>
            <person name="Song C."/>
            <person name="Liu Y."/>
        </authorList>
    </citation>
    <scope>NUCLEOTIDE SEQUENCE [LARGE SCALE GENOMIC DNA]</scope>
    <source>
        <strain evidence="1">HL-2020</strain>
        <tissue evidence="1">Leaf</tissue>
    </source>
</reference>
<dbReference type="PANTHER" id="PTHR36382:SF2">
    <property type="entry name" value="OS04G0635700 PROTEIN"/>
    <property type="match status" value="1"/>
</dbReference>
<dbReference type="OrthoDB" id="2020083at2759"/>
<proteinExistence type="predicted"/>
<sequence length="224" mass="25448">MVENHFGASDGSNELLLKSPGCPSKTKTQVLVGIVGDDLPRATELVSEFWRSNLKAEFMVNKKVKKLIDRAVDSSIPWMIIEGDEERNGGRRVVNRKLFVVKVSQGEGNNERKSFLSLEEAGLVDMSGLSTHERFLCRLTPYHLQHLVMSGYYPVYSNIIANHRRLSPKISSLNLLKVISEQESFPIEELNAGRVTDWFVKDKLKREQNLDSAVLQWDDSNFQI</sequence>
<name>A0A835LY83_9MAGN</name>
<dbReference type="AlphaFoldDB" id="A0A835LY83"/>
<evidence type="ECO:0000313" key="2">
    <source>
        <dbReference type="Proteomes" id="UP000631114"/>
    </source>
</evidence>
<gene>
    <name evidence="1" type="ORF">IFM89_038034</name>
</gene>
<comment type="caution">
    <text evidence="1">The sequence shown here is derived from an EMBL/GenBank/DDBJ whole genome shotgun (WGS) entry which is preliminary data.</text>
</comment>
<keyword evidence="2" id="KW-1185">Reference proteome</keyword>
<dbReference type="SUPFAM" id="SSF52954">
    <property type="entry name" value="Class II aaRS ABD-related"/>
    <property type="match status" value="1"/>
</dbReference>
<dbReference type="Gene3D" id="3.40.50.800">
    <property type="entry name" value="Anticodon-binding domain"/>
    <property type="match status" value="1"/>
</dbReference>
<dbReference type="PANTHER" id="PTHR36382">
    <property type="entry name" value="OSJNBA0043L09.26 PROTEIN"/>
    <property type="match status" value="1"/>
</dbReference>
<dbReference type="InterPro" id="IPR036621">
    <property type="entry name" value="Anticodon-bd_dom_sf"/>
</dbReference>
<protein>
    <submittedName>
        <fullName evidence="1">Uncharacterized protein</fullName>
    </submittedName>
</protein>
<dbReference type="EMBL" id="JADFTS010000006">
    <property type="protein sequence ID" value="KAF9603851.1"/>
    <property type="molecule type" value="Genomic_DNA"/>
</dbReference>